<sequence>MSAEGRFERERYGSRSRSRSPFRKNFNERSYNDDDFGKNKNRRRDRSPDTRRSGGGGSVKNRVFVNNIPFECRWMELKDLFREKVGDVAFVELFEDESGKFKGCGVVEFKDAETAQKAVEIMYKHELRGRPLNVKIDTGEMDRRRTSSRTSDREFMRNSDGFGNNDFRHEPSFNTYGLNPDFLKSLGIHGPLNNKVFISNLDYKVTEKKLEEIFKIAGKLAKVELNVDNEGKSKGHGTAEYEHPLEAVQAISMFNGQRLYARIMNVRMDKFSEEGDSIPSKLPVGLHGIGKGLGINGQPMQFSKNATGPTGSFGFGMGMGGNVCDDFISGSVGGGVMSGSSNLMLSSPGMGLAATGSMGMNNSMAADRMMGASAMGMGMSGSSMGVPSSNVGMGMGGTSSMMASGNVMGRSGIDSMGRDTPYQLGSGGRSFRDGFDRSNDSYGNSSLSDTVLLGNLPSSFSWQTLKERFRDIGEVRFAELKGQGNAIIRFANIQDAQRAVDLMNGYRIEGRAIQVRFY</sequence>
<dbReference type="InterPro" id="IPR035979">
    <property type="entry name" value="RBD_domain_sf"/>
</dbReference>
<dbReference type="Gene3D" id="3.30.70.330">
    <property type="match status" value="3"/>
</dbReference>
<keyword evidence="6" id="KW-1185">Reference proteome</keyword>
<dbReference type="OrthoDB" id="610462at2759"/>
<feature type="domain" description="RRM" evidence="4">
    <location>
        <begin position="61"/>
        <end position="139"/>
    </location>
</feature>
<feature type="domain" description="RRM" evidence="4">
    <location>
        <begin position="194"/>
        <end position="271"/>
    </location>
</feature>
<comment type="caution">
    <text evidence="5">The sequence shown here is derived from an EMBL/GenBank/DDBJ whole genome shotgun (WGS) entry which is preliminary data.</text>
</comment>
<gene>
    <name evidence="5" type="primary">Myef2_2</name>
    <name evidence="5" type="ORF">AVEN_90788_1</name>
</gene>
<evidence type="ECO:0000313" key="5">
    <source>
        <dbReference type="EMBL" id="GBM50053.1"/>
    </source>
</evidence>
<protein>
    <submittedName>
        <fullName evidence="5">Myelin expression factor 2</fullName>
    </submittedName>
</protein>
<accession>A0A4Y2G8X7</accession>
<name>A0A4Y2G8X7_ARAVE</name>
<feature type="compositionally biased region" description="Basic and acidic residues" evidence="3">
    <location>
        <begin position="1"/>
        <end position="13"/>
    </location>
</feature>
<feature type="domain" description="RRM" evidence="4">
    <location>
        <begin position="449"/>
        <end position="518"/>
    </location>
</feature>
<dbReference type="InterPro" id="IPR012677">
    <property type="entry name" value="Nucleotide-bd_a/b_plait_sf"/>
</dbReference>
<dbReference type="SUPFAM" id="SSF54928">
    <property type="entry name" value="RNA-binding domain, RBD"/>
    <property type="match status" value="2"/>
</dbReference>
<dbReference type="AlphaFoldDB" id="A0A4Y2G8X7"/>
<keyword evidence="1 2" id="KW-0694">RNA-binding</keyword>
<feature type="region of interest" description="Disordered" evidence="3">
    <location>
        <begin position="1"/>
        <end position="60"/>
    </location>
</feature>
<dbReference type="InterPro" id="IPR000504">
    <property type="entry name" value="RRM_dom"/>
</dbReference>
<evidence type="ECO:0000256" key="3">
    <source>
        <dbReference type="SAM" id="MobiDB-lite"/>
    </source>
</evidence>
<dbReference type="PANTHER" id="PTHR23003">
    <property type="entry name" value="RNA RECOGNITION MOTIF RRM DOMAIN CONTAINING PROTEIN"/>
    <property type="match status" value="1"/>
</dbReference>
<feature type="region of interest" description="Disordered" evidence="3">
    <location>
        <begin position="140"/>
        <end position="161"/>
    </location>
</feature>
<dbReference type="GO" id="GO:0005634">
    <property type="term" value="C:nucleus"/>
    <property type="evidence" value="ECO:0007669"/>
    <property type="project" value="TreeGrafter"/>
</dbReference>
<dbReference type="GO" id="GO:0003729">
    <property type="term" value="F:mRNA binding"/>
    <property type="evidence" value="ECO:0007669"/>
    <property type="project" value="TreeGrafter"/>
</dbReference>
<dbReference type="GO" id="GO:0005737">
    <property type="term" value="C:cytoplasm"/>
    <property type="evidence" value="ECO:0007669"/>
    <property type="project" value="TreeGrafter"/>
</dbReference>
<dbReference type="PANTHER" id="PTHR23003:SF3">
    <property type="entry name" value="FI21236P1-RELATED"/>
    <property type="match status" value="1"/>
</dbReference>
<dbReference type="EMBL" id="BGPR01001283">
    <property type="protein sequence ID" value="GBM50053.1"/>
    <property type="molecule type" value="Genomic_DNA"/>
</dbReference>
<dbReference type="Pfam" id="PF00076">
    <property type="entry name" value="RRM_1"/>
    <property type="match status" value="3"/>
</dbReference>
<evidence type="ECO:0000259" key="4">
    <source>
        <dbReference type="PROSITE" id="PS50102"/>
    </source>
</evidence>
<proteinExistence type="predicted"/>
<dbReference type="InterPro" id="IPR050374">
    <property type="entry name" value="RRT5_SRSF_SR"/>
</dbReference>
<feature type="compositionally biased region" description="Basic and acidic residues" evidence="3">
    <location>
        <begin position="25"/>
        <end position="38"/>
    </location>
</feature>
<dbReference type="PROSITE" id="PS50102">
    <property type="entry name" value="RRM"/>
    <property type="match status" value="3"/>
</dbReference>
<evidence type="ECO:0000256" key="1">
    <source>
        <dbReference type="ARBA" id="ARBA00022884"/>
    </source>
</evidence>
<evidence type="ECO:0000256" key="2">
    <source>
        <dbReference type="PROSITE-ProRule" id="PRU00176"/>
    </source>
</evidence>
<dbReference type="Proteomes" id="UP000499080">
    <property type="component" value="Unassembled WGS sequence"/>
</dbReference>
<organism evidence="5 6">
    <name type="scientific">Araneus ventricosus</name>
    <name type="common">Orbweaver spider</name>
    <name type="synonym">Epeira ventricosa</name>
    <dbReference type="NCBI Taxonomy" id="182803"/>
    <lineage>
        <taxon>Eukaryota</taxon>
        <taxon>Metazoa</taxon>
        <taxon>Ecdysozoa</taxon>
        <taxon>Arthropoda</taxon>
        <taxon>Chelicerata</taxon>
        <taxon>Arachnida</taxon>
        <taxon>Araneae</taxon>
        <taxon>Araneomorphae</taxon>
        <taxon>Entelegynae</taxon>
        <taxon>Araneoidea</taxon>
        <taxon>Araneidae</taxon>
        <taxon>Araneus</taxon>
    </lineage>
</organism>
<evidence type="ECO:0000313" key="6">
    <source>
        <dbReference type="Proteomes" id="UP000499080"/>
    </source>
</evidence>
<feature type="compositionally biased region" description="Basic and acidic residues" evidence="3">
    <location>
        <begin position="140"/>
        <end position="157"/>
    </location>
</feature>
<reference evidence="5 6" key="1">
    <citation type="journal article" date="2019" name="Sci. Rep.">
        <title>Orb-weaving spider Araneus ventricosus genome elucidates the spidroin gene catalogue.</title>
        <authorList>
            <person name="Kono N."/>
            <person name="Nakamura H."/>
            <person name="Ohtoshi R."/>
            <person name="Moran D.A.P."/>
            <person name="Shinohara A."/>
            <person name="Yoshida Y."/>
            <person name="Fujiwara M."/>
            <person name="Mori M."/>
            <person name="Tomita M."/>
            <person name="Arakawa K."/>
        </authorList>
    </citation>
    <scope>NUCLEOTIDE SEQUENCE [LARGE SCALE GENOMIC DNA]</scope>
</reference>
<dbReference type="SMART" id="SM00360">
    <property type="entry name" value="RRM"/>
    <property type="match status" value="3"/>
</dbReference>